<name>A0A7C1M819_UNCAE</name>
<dbReference type="InterPro" id="IPR047657">
    <property type="entry name" value="PmbA"/>
</dbReference>
<proteinExistence type="inferred from homology"/>
<protein>
    <submittedName>
        <fullName evidence="3">TldD/PmbA family protein</fullName>
    </submittedName>
</protein>
<evidence type="ECO:0000313" key="3">
    <source>
        <dbReference type="EMBL" id="HDZ50110.1"/>
    </source>
</evidence>
<dbReference type="PANTHER" id="PTHR43421:SF1">
    <property type="entry name" value="METALLOPROTEASE PMBA"/>
    <property type="match status" value="1"/>
</dbReference>
<gene>
    <name evidence="3" type="ORF">ENH69_02690</name>
</gene>
<dbReference type="SUPFAM" id="SSF111283">
    <property type="entry name" value="Putative modulator of DNA gyrase, PmbA/TldD"/>
    <property type="match status" value="1"/>
</dbReference>
<dbReference type="EMBL" id="DRFT01000191">
    <property type="protein sequence ID" value="HDZ50110.1"/>
    <property type="molecule type" value="Genomic_DNA"/>
</dbReference>
<dbReference type="InterPro" id="IPR035068">
    <property type="entry name" value="TldD/PmbA_N"/>
</dbReference>
<evidence type="ECO:0000259" key="2">
    <source>
        <dbReference type="Pfam" id="PF01523"/>
    </source>
</evidence>
<dbReference type="GO" id="GO:0008237">
    <property type="term" value="F:metallopeptidase activity"/>
    <property type="evidence" value="ECO:0007669"/>
    <property type="project" value="InterPro"/>
</dbReference>
<dbReference type="GO" id="GO:0005829">
    <property type="term" value="C:cytosol"/>
    <property type="evidence" value="ECO:0007669"/>
    <property type="project" value="TreeGrafter"/>
</dbReference>
<dbReference type="Pfam" id="PF01523">
    <property type="entry name" value="PmbA_TldD_1st"/>
    <property type="match status" value="1"/>
</dbReference>
<dbReference type="InterPro" id="IPR002510">
    <property type="entry name" value="Metalloprtase-TldD/E_N"/>
</dbReference>
<dbReference type="Gene3D" id="3.30.2290.10">
    <property type="entry name" value="PmbA/TldD superfamily"/>
    <property type="match status" value="1"/>
</dbReference>
<dbReference type="AlphaFoldDB" id="A0A7C1M819"/>
<dbReference type="GO" id="GO:0006508">
    <property type="term" value="P:proteolysis"/>
    <property type="evidence" value="ECO:0007669"/>
    <property type="project" value="InterPro"/>
</dbReference>
<sequence length="94" mass="10265">MMKEILEMAASSAEEAELYRVRSKSSEVIFEANRLKSIDSSFEEGLGLRIIKQGKIGFSSFTDLSQPGPLVKAASDSAQFGQKAHFHLPSADNT</sequence>
<feature type="non-terminal residue" evidence="3">
    <location>
        <position position="94"/>
    </location>
</feature>
<organism evidence="3">
    <name type="scientific">Aerophobetes bacterium</name>
    <dbReference type="NCBI Taxonomy" id="2030807"/>
    <lineage>
        <taxon>Bacteria</taxon>
        <taxon>Candidatus Aerophobota</taxon>
    </lineage>
</organism>
<accession>A0A7C1M819</accession>
<comment type="caution">
    <text evidence="3">The sequence shown here is derived from an EMBL/GenBank/DDBJ whole genome shotgun (WGS) entry which is preliminary data.</text>
</comment>
<dbReference type="Proteomes" id="UP000885667">
    <property type="component" value="Unassembled WGS sequence"/>
</dbReference>
<evidence type="ECO:0000256" key="1">
    <source>
        <dbReference type="ARBA" id="ARBA00005836"/>
    </source>
</evidence>
<dbReference type="InterPro" id="IPR036059">
    <property type="entry name" value="TldD/PmbA_sf"/>
</dbReference>
<feature type="domain" description="Metalloprotease TldD/E N-terminal" evidence="2">
    <location>
        <begin position="16"/>
        <end position="75"/>
    </location>
</feature>
<comment type="similarity">
    <text evidence="1">Belongs to the peptidase U62 family.</text>
</comment>
<reference evidence="3" key="1">
    <citation type="journal article" date="2020" name="mSystems">
        <title>Genome- and Community-Level Interaction Insights into Carbon Utilization and Element Cycling Functions of Hydrothermarchaeota in Hydrothermal Sediment.</title>
        <authorList>
            <person name="Zhou Z."/>
            <person name="Liu Y."/>
            <person name="Xu W."/>
            <person name="Pan J."/>
            <person name="Luo Z.H."/>
            <person name="Li M."/>
        </authorList>
    </citation>
    <scope>NUCLEOTIDE SEQUENCE [LARGE SCALE GENOMIC DNA]</scope>
    <source>
        <strain evidence="3">HyVt-329</strain>
    </source>
</reference>
<dbReference type="PANTHER" id="PTHR43421">
    <property type="entry name" value="METALLOPROTEASE PMBA"/>
    <property type="match status" value="1"/>
</dbReference>